<dbReference type="InterPro" id="IPR011059">
    <property type="entry name" value="Metal-dep_hydrolase_composite"/>
</dbReference>
<feature type="domain" description="Amidohydrolase 3" evidence="1">
    <location>
        <begin position="53"/>
        <end position="342"/>
    </location>
</feature>
<sequence length="406" mass="44127">MEKQLTIVKNVKWADDLFNLTIDRTTGTIISIEAAATDAEFASEGTSHQEANVFEAGGLHYVPPMADMHIHLDKHFLGEPWKTLQPFVTLPGQLEFEKRMLGELPTGAGERAKRLLDLMLAQGTAKIRTHVDVDPQIGLSHLEEILEVRELYRGRMDMEIVAFPQQGLLRSESVAVMRQALRAGADYVGGVDPAGLDRRVDASLEAMFELGAEFAAGIDLHLHDPDHLGTYTIDRFADLTEQAGMSGRTSVSHAYCLGQVSEAEVRSLAEKLCANGVSIMTSAPIDRPMPPIKLLLEAGVAVHVGSDNILDSWSPFGNGDMLSRGSRLAEASGWVEDHWLLETYKLISNAPLIPKVGERGNFSLVNALNAMHALAAAPPREAVFSGGVLVGGRAFPTSRHMAEIHS</sequence>
<keyword evidence="2" id="KW-0378">Hydrolase</keyword>
<dbReference type="Gene3D" id="3.20.20.140">
    <property type="entry name" value="Metal-dependent hydrolases"/>
    <property type="match status" value="1"/>
</dbReference>
<dbReference type="Pfam" id="PF07969">
    <property type="entry name" value="Amidohydro_3"/>
    <property type="match status" value="1"/>
</dbReference>
<dbReference type="AlphaFoldDB" id="A0A2W0C0B9"/>
<dbReference type="Proteomes" id="UP000247459">
    <property type="component" value="Unassembled WGS sequence"/>
</dbReference>
<dbReference type="EC" id="3.5.4.1" evidence="2"/>
<dbReference type="CDD" id="cd01293">
    <property type="entry name" value="Bact_CD"/>
    <property type="match status" value="1"/>
</dbReference>
<dbReference type="GO" id="GO:0004131">
    <property type="term" value="F:cytosine deaminase activity"/>
    <property type="evidence" value="ECO:0007669"/>
    <property type="project" value="UniProtKB-EC"/>
</dbReference>
<evidence type="ECO:0000313" key="2">
    <source>
        <dbReference type="EMBL" id="PYY25300.1"/>
    </source>
</evidence>
<name>A0A2W0C0B9_9BACL</name>
<dbReference type="EMBL" id="PRLG01000039">
    <property type="protein sequence ID" value="PYY25300.1"/>
    <property type="molecule type" value="Genomic_DNA"/>
</dbReference>
<accession>A0A2W0C0B9</accession>
<dbReference type="InterPro" id="IPR013108">
    <property type="entry name" value="Amidohydro_3"/>
</dbReference>
<dbReference type="Gene3D" id="2.30.40.10">
    <property type="entry name" value="Urease, subunit C, domain 1"/>
    <property type="match status" value="1"/>
</dbReference>
<dbReference type="OrthoDB" id="9815027at2"/>
<evidence type="ECO:0000313" key="3">
    <source>
        <dbReference type="Proteomes" id="UP000247459"/>
    </source>
</evidence>
<organism evidence="2 3">
    <name type="scientific">Paenibacillus illinoisensis</name>
    <dbReference type="NCBI Taxonomy" id="59845"/>
    <lineage>
        <taxon>Bacteria</taxon>
        <taxon>Bacillati</taxon>
        <taxon>Bacillota</taxon>
        <taxon>Bacilli</taxon>
        <taxon>Bacillales</taxon>
        <taxon>Paenibacillaceae</taxon>
        <taxon>Paenibacillus</taxon>
    </lineage>
</organism>
<comment type="caution">
    <text evidence="2">The sequence shown here is derived from an EMBL/GenBank/DDBJ whole genome shotgun (WGS) entry which is preliminary data.</text>
</comment>
<dbReference type="SUPFAM" id="SSF51556">
    <property type="entry name" value="Metallo-dependent hydrolases"/>
    <property type="match status" value="1"/>
</dbReference>
<protein>
    <submittedName>
        <fullName evidence="2">Amidohydrolase</fullName>
        <ecNumber evidence="2">3.5.4.1</ecNumber>
    </submittedName>
</protein>
<dbReference type="InterPro" id="IPR052349">
    <property type="entry name" value="Metallo-hydrolase_Enzymes"/>
</dbReference>
<proteinExistence type="predicted"/>
<dbReference type="PANTHER" id="PTHR32027:SF9">
    <property type="entry name" value="BLL3847 PROTEIN"/>
    <property type="match status" value="1"/>
</dbReference>
<dbReference type="PANTHER" id="PTHR32027">
    <property type="entry name" value="CYTOSINE DEAMINASE"/>
    <property type="match status" value="1"/>
</dbReference>
<dbReference type="InterPro" id="IPR032466">
    <property type="entry name" value="Metal_Hydrolase"/>
</dbReference>
<reference evidence="2 3" key="1">
    <citation type="submission" date="2018-01" db="EMBL/GenBank/DDBJ databases">
        <title>Genome sequence of the PGP bacterium Paenibacillus illinoisensis E3.</title>
        <authorList>
            <person name="Rolli E."/>
            <person name="Marasco R."/>
            <person name="Bessem C."/>
            <person name="Michoud G."/>
            <person name="Gaiarsa S."/>
            <person name="Borin S."/>
            <person name="Daffonchio D."/>
        </authorList>
    </citation>
    <scope>NUCLEOTIDE SEQUENCE [LARGE SCALE GENOMIC DNA]</scope>
    <source>
        <strain evidence="2 3">E3</strain>
    </source>
</reference>
<evidence type="ECO:0000259" key="1">
    <source>
        <dbReference type="Pfam" id="PF07969"/>
    </source>
</evidence>
<gene>
    <name evidence="2" type="ORF">PIL02S_06894</name>
</gene>